<evidence type="ECO:0000256" key="3">
    <source>
        <dbReference type="ARBA" id="ARBA00022741"/>
    </source>
</evidence>
<dbReference type="PANTHER" id="PTHR24221:SF248">
    <property type="entry name" value="ABC TRANSPORTER TRANSMEMBRANE REGION"/>
    <property type="match status" value="1"/>
</dbReference>
<feature type="transmembrane region" description="Helical" evidence="8">
    <location>
        <begin position="44"/>
        <end position="70"/>
    </location>
</feature>
<reference evidence="11 12" key="1">
    <citation type="submission" date="2023-12" db="EMBL/GenBank/DDBJ databases">
        <title>Description of Novel Strain Fulvimarina sp. 2208YS6-2-32 isolated from Uroteuthis (Photololigo) edulis.</title>
        <authorList>
            <person name="Park J.-S."/>
        </authorList>
    </citation>
    <scope>NUCLEOTIDE SEQUENCE [LARGE SCALE GENOMIC DNA]</scope>
    <source>
        <strain evidence="11 12">2208YS6-2-32</strain>
    </source>
</reference>
<evidence type="ECO:0000256" key="5">
    <source>
        <dbReference type="ARBA" id="ARBA00022989"/>
    </source>
</evidence>
<dbReference type="InterPro" id="IPR003439">
    <property type="entry name" value="ABC_transporter-like_ATP-bd"/>
</dbReference>
<dbReference type="Pfam" id="PF00664">
    <property type="entry name" value="ABC_membrane"/>
    <property type="match status" value="1"/>
</dbReference>
<comment type="subcellular location">
    <subcellularLocation>
        <location evidence="1">Cell membrane</location>
        <topology evidence="1">Multi-pass membrane protein</topology>
    </subcellularLocation>
</comment>
<feature type="compositionally biased region" description="Low complexity" evidence="7">
    <location>
        <begin position="554"/>
        <end position="571"/>
    </location>
</feature>
<feature type="transmembrane region" description="Helical" evidence="8">
    <location>
        <begin position="246"/>
        <end position="269"/>
    </location>
</feature>
<dbReference type="Gene3D" id="3.40.50.300">
    <property type="entry name" value="P-loop containing nucleotide triphosphate hydrolases"/>
    <property type="match status" value="1"/>
</dbReference>
<feature type="domain" description="ABC transmembrane type-1" evidence="10">
    <location>
        <begin position="18"/>
        <end position="292"/>
    </location>
</feature>
<evidence type="ECO:0000256" key="6">
    <source>
        <dbReference type="ARBA" id="ARBA00023136"/>
    </source>
</evidence>
<evidence type="ECO:0000256" key="8">
    <source>
        <dbReference type="SAM" id="Phobius"/>
    </source>
</evidence>
<keyword evidence="2 8" id="KW-0812">Transmembrane</keyword>
<evidence type="ECO:0000259" key="9">
    <source>
        <dbReference type="PROSITE" id="PS50893"/>
    </source>
</evidence>
<dbReference type="PROSITE" id="PS50929">
    <property type="entry name" value="ABC_TM1F"/>
    <property type="match status" value="1"/>
</dbReference>
<dbReference type="RefSeq" id="WP_322187232.1">
    <property type="nucleotide sequence ID" value="NZ_JAXLPB010000003.1"/>
</dbReference>
<dbReference type="InterPro" id="IPR036640">
    <property type="entry name" value="ABC1_TM_sf"/>
</dbReference>
<dbReference type="PROSITE" id="PS50893">
    <property type="entry name" value="ABC_TRANSPORTER_2"/>
    <property type="match status" value="1"/>
</dbReference>
<evidence type="ECO:0000256" key="1">
    <source>
        <dbReference type="ARBA" id="ARBA00004651"/>
    </source>
</evidence>
<comment type="caution">
    <text evidence="11">The sequence shown here is derived from an EMBL/GenBank/DDBJ whole genome shotgun (WGS) entry which is preliminary data.</text>
</comment>
<keyword evidence="6 8" id="KW-0472">Membrane</keyword>
<sequence length="605" mass="64657">MPAILSLIGAMPRPHRRALILFTLLANVAVLGPSLHMLQIYDRVLASGSVATLVGVTVAVLIVLSVYGLCEFVRSRIASRLAADYTMRRSAILFAELAQAKAGATTRASAMRDFSAVRQFIGSKLFTACFDLPFVPFYLALLALVHWSIGVLGALGIAAILFLAWLNSVATRKSREEAQKADADTMGFAQSVFQRAEDVRAMGLLHTLMDTWTSKIAAALNAAETASEVSAPYAAASRTLRLTIQVLVMALGGWLVLEGAMSAGLIFLASMVSGRLLAPIDALIGGWDQMIRANAAYKSIEATIARREPPRTLPDLGEPTGVLHLSQIRVDHRSSGRHPVLRDVSLELAPGMLLVLIGPSGEGKSLLARIIAGASEADAGRVTMDGIPTMRYPRHQWASISGYQPQMPNLFQGTIASNIARFRRDVDMPAIYQAASRAGAHQAILSLANGYQEIVGRPECEIPAGLVQRIALARALIGRPRLVVLDEPLNHLDTALQARLMETIESMRAEGTSFVVVCQKHAMVRRASQVLMVRDGTVQTVQVERPKADAGRQGPAVVARPAGGAAAPGSAFRPAASTAQAFEAQAVEVQHRSAALALDRAVGQD</sequence>
<dbReference type="Proteomes" id="UP001294412">
    <property type="component" value="Unassembled WGS sequence"/>
</dbReference>
<dbReference type="SUPFAM" id="SSF90123">
    <property type="entry name" value="ABC transporter transmembrane region"/>
    <property type="match status" value="1"/>
</dbReference>
<dbReference type="SMART" id="SM00382">
    <property type="entry name" value="AAA"/>
    <property type="match status" value="1"/>
</dbReference>
<evidence type="ECO:0000313" key="12">
    <source>
        <dbReference type="Proteomes" id="UP001294412"/>
    </source>
</evidence>
<feature type="domain" description="ABC transporter" evidence="9">
    <location>
        <begin position="323"/>
        <end position="560"/>
    </location>
</feature>
<keyword evidence="4 11" id="KW-0067">ATP-binding</keyword>
<proteinExistence type="predicted"/>
<dbReference type="GO" id="GO:0005524">
    <property type="term" value="F:ATP binding"/>
    <property type="evidence" value="ECO:0007669"/>
    <property type="project" value="UniProtKB-KW"/>
</dbReference>
<feature type="transmembrane region" description="Helical" evidence="8">
    <location>
        <begin position="147"/>
        <end position="166"/>
    </location>
</feature>
<name>A0ABU5I4U5_9HYPH</name>
<accession>A0ABU5I4U5</accession>
<keyword evidence="3" id="KW-0547">Nucleotide-binding</keyword>
<dbReference type="EMBL" id="JAXLPB010000003">
    <property type="protein sequence ID" value="MDY8109748.1"/>
    <property type="molecule type" value="Genomic_DNA"/>
</dbReference>
<gene>
    <name evidence="11" type="ORF">U0C82_11420</name>
</gene>
<dbReference type="InterPro" id="IPR003593">
    <property type="entry name" value="AAA+_ATPase"/>
</dbReference>
<evidence type="ECO:0000256" key="4">
    <source>
        <dbReference type="ARBA" id="ARBA00022840"/>
    </source>
</evidence>
<dbReference type="Gene3D" id="1.20.1560.10">
    <property type="entry name" value="ABC transporter type 1, transmembrane domain"/>
    <property type="match status" value="1"/>
</dbReference>
<dbReference type="InterPro" id="IPR039421">
    <property type="entry name" value="Type_1_exporter"/>
</dbReference>
<feature type="transmembrane region" description="Helical" evidence="8">
    <location>
        <begin position="121"/>
        <end position="141"/>
    </location>
</feature>
<feature type="region of interest" description="Disordered" evidence="7">
    <location>
        <begin position="545"/>
        <end position="571"/>
    </location>
</feature>
<organism evidence="11 12">
    <name type="scientific">Fulvimarina uroteuthidis</name>
    <dbReference type="NCBI Taxonomy" id="3098149"/>
    <lineage>
        <taxon>Bacteria</taxon>
        <taxon>Pseudomonadati</taxon>
        <taxon>Pseudomonadota</taxon>
        <taxon>Alphaproteobacteria</taxon>
        <taxon>Hyphomicrobiales</taxon>
        <taxon>Aurantimonadaceae</taxon>
        <taxon>Fulvimarina</taxon>
    </lineage>
</organism>
<dbReference type="PANTHER" id="PTHR24221">
    <property type="entry name" value="ATP-BINDING CASSETTE SUB-FAMILY B"/>
    <property type="match status" value="1"/>
</dbReference>
<evidence type="ECO:0000256" key="2">
    <source>
        <dbReference type="ARBA" id="ARBA00022692"/>
    </source>
</evidence>
<evidence type="ECO:0000259" key="10">
    <source>
        <dbReference type="PROSITE" id="PS50929"/>
    </source>
</evidence>
<evidence type="ECO:0000256" key="7">
    <source>
        <dbReference type="SAM" id="MobiDB-lite"/>
    </source>
</evidence>
<feature type="transmembrane region" description="Helical" evidence="8">
    <location>
        <begin position="18"/>
        <end position="38"/>
    </location>
</feature>
<evidence type="ECO:0000313" key="11">
    <source>
        <dbReference type="EMBL" id="MDY8109748.1"/>
    </source>
</evidence>
<protein>
    <submittedName>
        <fullName evidence="11">ATP-binding cassette domain-containing protein</fullName>
    </submittedName>
</protein>
<dbReference type="InterPro" id="IPR027417">
    <property type="entry name" value="P-loop_NTPase"/>
</dbReference>
<dbReference type="InterPro" id="IPR011527">
    <property type="entry name" value="ABC1_TM_dom"/>
</dbReference>
<dbReference type="SUPFAM" id="SSF52540">
    <property type="entry name" value="P-loop containing nucleoside triphosphate hydrolases"/>
    <property type="match status" value="1"/>
</dbReference>
<keyword evidence="12" id="KW-1185">Reference proteome</keyword>
<dbReference type="Pfam" id="PF00005">
    <property type="entry name" value="ABC_tran"/>
    <property type="match status" value="1"/>
</dbReference>
<keyword evidence="5 8" id="KW-1133">Transmembrane helix</keyword>